<evidence type="ECO:0000313" key="2">
    <source>
        <dbReference type="Proteomes" id="UP001519535"/>
    </source>
</evidence>
<dbReference type="EMBL" id="JAHCLR010000005">
    <property type="protein sequence ID" value="MBS9532805.1"/>
    <property type="molecule type" value="Genomic_DNA"/>
</dbReference>
<sequence>MGDLLKVDPADVRKAASHQQEAATQLGSAATAANGVGASMGVNHGFICSGTAAATVMAEQARSLATLGVQSVSVDLSEKLQAAATMYETTDQQQAAKINERMHPQ</sequence>
<dbReference type="Pfam" id="PF10824">
    <property type="entry name" value="T7SS_ESX_EspC"/>
    <property type="match status" value="1"/>
</dbReference>
<dbReference type="Proteomes" id="UP001519535">
    <property type="component" value="Unassembled WGS sequence"/>
</dbReference>
<accession>A0ABS5REU1</accession>
<gene>
    <name evidence="1" type="ORF">KIH27_04285</name>
</gene>
<name>A0ABS5REU1_9MYCO</name>
<keyword evidence="2" id="KW-1185">Reference proteome</keyword>
<dbReference type="RefSeq" id="WP_214091695.1">
    <property type="nucleotide sequence ID" value="NZ_JAHCLR010000005.1"/>
</dbReference>
<comment type="caution">
    <text evidence="1">The sequence shown here is derived from an EMBL/GenBank/DDBJ whole genome shotgun (WGS) entry which is preliminary data.</text>
</comment>
<evidence type="ECO:0000313" key="1">
    <source>
        <dbReference type="EMBL" id="MBS9532805.1"/>
    </source>
</evidence>
<proteinExistence type="predicted"/>
<dbReference type="InterPro" id="IPR022536">
    <property type="entry name" value="EspC"/>
</dbReference>
<protein>
    <submittedName>
        <fullName evidence="1">ESX-1 secretion-associated protein</fullName>
    </submittedName>
</protein>
<organism evidence="1 2">
    <name type="scientific">Mycolicibacter acidiphilus</name>
    <dbReference type="NCBI Taxonomy" id="2835306"/>
    <lineage>
        <taxon>Bacteria</taxon>
        <taxon>Bacillati</taxon>
        <taxon>Actinomycetota</taxon>
        <taxon>Actinomycetes</taxon>
        <taxon>Mycobacteriales</taxon>
        <taxon>Mycobacteriaceae</taxon>
        <taxon>Mycolicibacter</taxon>
    </lineage>
</organism>
<reference evidence="1 2" key="1">
    <citation type="submission" date="2021-05" db="EMBL/GenBank/DDBJ databases">
        <title>Mycobacterium acidophilum sp. nov., an extremely acid-tolerant member of the genus Mycobacterium.</title>
        <authorList>
            <person name="Xia J."/>
        </authorList>
    </citation>
    <scope>NUCLEOTIDE SEQUENCE [LARGE SCALE GENOMIC DNA]</scope>
    <source>
        <strain evidence="1 2">M1</strain>
    </source>
</reference>